<feature type="region of interest" description="Disordered" evidence="1">
    <location>
        <begin position="1"/>
        <end position="416"/>
    </location>
</feature>
<proteinExistence type="predicted"/>
<feature type="compositionally biased region" description="Polar residues" evidence="1">
    <location>
        <begin position="164"/>
        <end position="174"/>
    </location>
</feature>
<feature type="compositionally biased region" description="Low complexity" evidence="1">
    <location>
        <begin position="269"/>
        <end position="281"/>
    </location>
</feature>
<feature type="compositionally biased region" description="Basic and acidic residues" evidence="1">
    <location>
        <begin position="259"/>
        <end position="268"/>
    </location>
</feature>
<protein>
    <submittedName>
        <fullName evidence="2">Uncharacterized protein</fullName>
    </submittedName>
</protein>
<dbReference type="EMBL" id="GBEZ01020179">
    <property type="protein sequence ID" value="JAC66464.1"/>
    <property type="molecule type" value="Transcribed_RNA"/>
</dbReference>
<feature type="compositionally biased region" description="Low complexity" evidence="1">
    <location>
        <begin position="99"/>
        <end position="110"/>
    </location>
</feature>
<feature type="compositionally biased region" description="Pro residues" evidence="1">
    <location>
        <begin position="64"/>
        <end position="73"/>
    </location>
</feature>
<dbReference type="AlphaFoldDB" id="A0A061R6R9"/>
<evidence type="ECO:0000256" key="1">
    <source>
        <dbReference type="SAM" id="MobiDB-lite"/>
    </source>
</evidence>
<gene>
    <name evidence="2" type="ORF">TSPGSL018_13584</name>
</gene>
<reference evidence="2" key="1">
    <citation type="submission" date="2014-05" db="EMBL/GenBank/DDBJ databases">
        <title>The transcriptome of the halophilic microalga Tetraselmis sp. GSL018 isolated from the Great Salt Lake, Utah.</title>
        <authorList>
            <person name="Jinkerson R.E."/>
            <person name="D'Adamo S."/>
            <person name="Posewitz M.C."/>
        </authorList>
    </citation>
    <scope>NUCLEOTIDE SEQUENCE</scope>
    <source>
        <strain evidence="2">GSL018</strain>
    </source>
</reference>
<feature type="compositionally biased region" description="Basic and acidic residues" evidence="1">
    <location>
        <begin position="193"/>
        <end position="206"/>
    </location>
</feature>
<organism evidence="2">
    <name type="scientific">Tetraselmis sp. GSL018</name>
    <dbReference type="NCBI Taxonomy" id="582737"/>
    <lineage>
        <taxon>Eukaryota</taxon>
        <taxon>Viridiplantae</taxon>
        <taxon>Chlorophyta</taxon>
        <taxon>core chlorophytes</taxon>
        <taxon>Chlorodendrophyceae</taxon>
        <taxon>Chlorodendrales</taxon>
        <taxon>Chlorodendraceae</taxon>
        <taxon>Tetraselmis</taxon>
    </lineage>
</organism>
<evidence type="ECO:0000313" key="2">
    <source>
        <dbReference type="EMBL" id="JAC66464.1"/>
    </source>
</evidence>
<accession>A0A061R6R9</accession>
<sequence>DLRNNGWEARRKVEGPKKIQDVHREARMEVAMQADRGRMARPPSDQGRGMQRGGGGFDSYGPRGAPPPPPQRPPLRMEERVDGPIRAMDASVSQDMLSGGPALRPGGAAPSFNRSGSDVSLRPQAGFRGPARPEPRGFGGNFKRPEMARQPLAQPPPPAASPQTVSPKRSQPAENGTEKQSVDALRLMLQDMIDLRNNGRELKDDAQAPENKGPNLPNQSGPNLPVSPRTTSAPPNYQGPPQGKAPAAVPRANQQAPRAPKEAEKPEAKVPVAVPEEASVPQFGTYTPELLDPKVSASLPGGPIRTTSAPPNFYEEQGITSRHPADKKPVHEAGQRYGAQQRPYMPQAAPPAAQHQQHQQQQQQQMSRGPTAQPLPPEQQAGRGGWGQGFGAPVRQHPSVQPTRVPEQQQQHMTGS</sequence>
<feature type="compositionally biased region" description="Basic and acidic residues" evidence="1">
    <location>
        <begin position="1"/>
        <end position="28"/>
    </location>
</feature>
<feature type="non-terminal residue" evidence="2">
    <location>
        <position position="416"/>
    </location>
</feature>
<feature type="compositionally biased region" description="Basic and acidic residues" evidence="1">
    <location>
        <begin position="323"/>
        <end position="334"/>
    </location>
</feature>
<feature type="compositionally biased region" description="Low complexity" evidence="1">
    <location>
        <begin position="339"/>
        <end position="365"/>
    </location>
</feature>
<feature type="compositionally biased region" description="Polar residues" evidence="1">
    <location>
        <begin position="216"/>
        <end position="235"/>
    </location>
</feature>
<feature type="non-terminal residue" evidence="2">
    <location>
        <position position="1"/>
    </location>
</feature>
<feature type="compositionally biased region" description="Polar residues" evidence="1">
    <location>
        <begin position="398"/>
        <end position="416"/>
    </location>
</feature>
<name>A0A061R6R9_9CHLO</name>